<protein>
    <recommendedName>
        <fullName evidence="2">SWIM-type domain-containing protein</fullName>
    </recommendedName>
</protein>
<reference evidence="1" key="1">
    <citation type="submission" date="2014-11" db="EMBL/GenBank/DDBJ databases">
        <authorList>
            <person name="Amaro Gonzalez C."/>
        </authorList>
    </citation>
    <scope>NUCLEOTIDE SEQUENCE</scope>
</reference>
<accession>A0A0E9R3G0</accession>
<organism evidence="1">
    <name type="scientific">Anguilla anguilla</name>
    <name type="common">European freshwater eel</name>
    <name type="synonym">Muraena anguilla</name>
    <dbReference type="NCBI Taxonomy" id="7936"/>
    <lineage>
        <taxon>Eukaryota</taxon>
        <taxon>Metazoa</taxon>
        <taxon>Chordata</taxon>
        <taxon>Craniata</taxon>
        <taxon>Vertebrata</taxon>
        <taxon>Euteleostomi</taxon>
        <taxon>Actinopterygii</taxon>
        <taxon>Neopterygii</taxon>
        <taxon>Teleostei</taxon>
        <taxon>Anguilliformes</taxon>
        <taxon>Anguillidae</taxon>
        <taxon>Anguilla</taxon>
    </lineage>
</organism>
<reference evidence="1" key="2">
    <citation type="journal article" date="2015" name="Fish Shellfish Immunol.">
        <title>Early steps in the European eel (Anguilla anguilla)-Vibrio vulnificus interaction in the gills: Role of the RtxA13 toxin.</title>
        <authorList>
            <person name="Callol A."/>
            <person name="Pajuelo D."/>
            <person name="Ebbesson L."/>
            <person name="Teles M."/>
            <person name="MacKenzie S."/>
            <person name="Amaro C."/>
        </authorList>
    </citation>
    <scope>NUCLEOTIDE SEQUENCE</scope>
</reference>
<sequence length="41" mass="4463">MCIHRKCACSGKVRNTLKCKTIIQILINTGVVGSISQICTK</sequence>
<evidence type="ECO:0008006" key="2">
    <source>
        <dbReference type="Google" id="ProtNLM"/>
    </source>
</evidence>
<proteinExistence type="predicted"/>
<dbReference type="AlphaFoldDB" id="A0A0E9R3G0"/>
<name>A0A0E9R3G0_ANGAN</name>
<dbReference type="EMBL" id="GBXM01085567">
    <property type="protein sequence ID" value="JAH23010.1"/>
    <property type="molecule type" value="Transcribed_RNA"/>
</dbReference>
<evidence type="ECO:0000313" key="1">
    <source>
        <dbReference type="EMBL" id="JAH23010.1"/>
    </source>
</evidence>